<dbReference type="AlphaFoldDB" id="A0A1X7QZP9"/>
<organism evidence="2 3">
    <name type="scientific">Maudiozyma saulgeensis</name>
    <dbReference type="NCBI Taxonomy" id="1789683"/>
    <lineage>
        <taxon>Eukaryota</taxon>
        <taxon>Fungi</taxon>
        <taxon>Dikarya</taxon>
        <taxon>Ascomycota</taxon>
        <taxon>Saccharomycotina</taxon>
        <taxon>Saccharomycetes</taxon>
        <taxon>Saccharomycetales</taxon>
        <taxon>Saccharomycetaceae</taxon>
        <taxon>Maudiozyma</taxon>
    </lineage>
</organism>
<dbReference type="PANTHER" id="PTHR36089">
    <property type="entry name" value="CHITIN SYNTHASE 3 COMPLEX PROTEIN CSI2-RELATED"/>
    <property type="match status" value="1"/>
</dbReference>
<evidence type="ECO:0000313" key="2">
    <source>
        <dbReference type="EMBL" id="SMN18912.1"/>
    </source>
</evidence>
<dbReference type="OrthoDB" id="4065319at2759"/>
<reference evidence="2 3" key="1">
    <citation type="submission" date="2017-04" db="EMBL/GenBank/DDBJ databases">
        <authorList>
            <person name="Afonso C.L."/>
            <person name="Miller P.J."/>
            <person name="Scott M.A."/>
            <person name="Spackman E."/>
            <person name="Goraichik I."/>
            <person name="Dimitrov K.M."/>
            <person name="Suarez D.L."/>
            <person name="Swayne D.E."/>
        </authorList>
    </citation>
    <scope>NUCLEOTIDE SEQUENCE [LARGE SCALE GENOMIC DNA]</scope>
</reference>
<evidence type="ECO:0000256" key="1">
    <source>
        <dbReference type="SAM" id="Phobius"/>
    </source>
</evidence>
<protein>
    <submittedName>
        <fullName evidence="2">Uncharacterized protein</fullName>
    </submittedName>
</protein>
<sequence length="375" mass="40931">MKYMNISYILFNISILTFIVNASPAQYKSYKKRGLPTLVTTTSTTSVASTTNIASSNTLLTSNSTNSNVTSYSNSTQVNNSSAITSIVRTTTSSLNYVSNPVTIPNNNQMKNPNIIIRTSTDGTVFISFASCLGLIILALFLTWGILAFKAWYSARHENHLKTMQDGYFTDPFSNRNASLGNGIKNSSNGSGLGYFGSDLATLVSSESESYDENEKNNDFGEKVLKTKSSRLSLYSLGSNSALNILNNFENSDSSTKTKGPVFKNTLANNSRLSMFISPTEILQNETHQWNNSANASHESFFSSDASTPTAHVSATSASQFISNDYSEFNRGNATTIDPIAAKNTKHFRPPSVHLDELLNLQDEDKSSLNTDTEI</sequence>
<dbReference type="EMBL" id="FXLY01000003">
    <property type="protein sequence ID" value="SMN18912.1"/>
    <property type="molecule type" value="Genomic_DNA"/>
</dbReference>
<dbReference type="GO" id="GO:0005935">
    <property type="term" value="C:cellular bud neck"/>
    <property type="evidence" value="ECO:0007669"/>
    <property type="project" value="TreeGrafter"/>
</dbReference>
<feature type="transmembrane region" description="Helical" evidence="1">
    <location>
        <begin position="6"/>
        <end position="23"/>
    </location>
</feature>
<name>A0A1X7QZP9_9SACH</name>
<keyword evidence="1" id="KW-0472">Membrane</keyword>
<accession>A0A1X7QZP9</accession>
<gene>
    <name evidence="2" type="ORF">KASA_0P00253G</name>
</gene>
<keyword evidence="1" id="KW-0812">Transmembrane</keyword>
<dbReference type="Proteomes" id="UP000196158">
    <property type="component" value="Unassembled WGS sequence"/>
</dbReference>
<keyword evidence="3" id="KW-1185">Reference proteome</keyword>
<evidence type="ECO:0000313" key="3">
    <source>
        <dbReference type="Proteomes" id="UP000196158"/>
    </source>
</evidence>
<dbReference type="PANTHER" id="PTHR36089:SF1">
    <property type="entry name" value="CHITIN SYNTHASE 3 COMPLEX PROTEIN CSI2-RELATED"/>
    <property type="match status" value="1"/>
</dbReference>
<keyword evidence="1" id="KW-1133">Transmembrane helix</keyword>
<dbReference type="InterPro" id="IPR051009">
    <property type="entry name" value="PRM"/>
</dbReference>
<feature type="transmembrane region" description="Helical" evidence="1">
    <location>
        <begin position="125"/>
        <end position="153"/>
    </location>
</feature>
<dbReference type="GO" id="GO:0000324">
    <property type="term" value="C:fungal-type vacuole"/>
    <property type="evidence" value="ECO:0007669"/>
    <property type="project" value="TreeGrafter"/>
</dbReference>
<proteinExistence type="predicted"/>